<reference evidence="1 2" key="1">
    <citation type="submission" date="2024-09" db="EMBL/GenBank/DDBJ databases">
        <authorList>
            <person name="Sun Q."/>
            <person name="Mori K."/>
        </authorList>
    </citation>
    <scope>NUCLEOTIDE SEQUENCE [LARGE SCALE GENOMIC DNA]</scope>
    <source>
        <strain evidence="1 2">CECT 8286</strain>
    </source>
</reference>
<dbReference type="EMBL" id="JBHMEZ010000014">
    <property type="protein sequence ID" value="MFB9054560.1"/>
    <property type="molecule type" value="Genomic_DNA"/>
</dbReference>
<name>A0ABV5F574_9FLAO</name>
<keyword evidence="2" id="KW-1185">Reference proteome</keyword>
<dbReference type="RefSeq" id="WP_382384201.1">
    <property type="nucleotide sequence ID" value="NZ_JBHMEZ010000014.1"/>
</dbReference>
<accession>A0ABV5F574</accession>
<organism evidence="1 2">
    <name type="scientific">Formosa undariae</name>
    <dbReference type="NCBI Taxonomy" id="1325436"/>
    <lineage>
        <taxon>Bacteria</taxon>
        <taxon>Pseudomonadati</taxon>
        <taxon>Bacteroidota</taxon>
        <taxon>Flavobacteriia</taxon>
        <taxon>Flavobacteriales</taxon>
        <taxon>Flavobacteriaceae</taxon>
        <taxon>Formosa</taxon>
    </lineage>
</organism>
<gene>
    <name evidence="1" type="ORF">ACFFVB_15830</name>
</gene>
<proteinExistence type="predicted"/>
<protein>
    <submittedName>
        <fullName evidence="1">Uncharacterized protein</fullName>
    </submittedName>
</protein>
<sequence length="66" mass="7706">METLSYKTLIIDSQAEFVIGKKLNELYDLLSIHFNENSLEHLKAMKYISAFIGFKDDEMNRLAIHN</sequence>
<evidence type="ECO:0000313" key="2">
    <source>
        <dbReference type="Proteomes" id="UP001589605"/>
    </source>
</evidence>
<evidence type="ECO:0000313" key="1">
    <source>
        <dbReference type="EMBL" id="MFB9054560.1"/>
    </source>
</evidence>
<comment type="caution">
    <text evidence="1">The sequence shown here is derived from an EMBL/GenBank/DDBJ whole genome shotgun (WGS) entry which is preliminary data.</text>
</comment>
<dbReference type="Proteomes" id="UP001589605">
    <property type="component" value="Unassembled WGS sequence"/>
</dbReference>